<protein>
    <submittedName>
        <fullName evidence="1">Uncharacterized protein</fullName>
    </submittedName>
</protein>
<organism evidence="1 2">
    <name type="scientific">Halosaccharopolyspora lacisalsi</name>
    <dbReference type="NCBI Taxonomy" id="1000566"/>
    <lineage>
        <taxon>Bacteria</taxon>
        <taxon>Bacillati</taxon>
        <taxon>Actinomycetota</taxon>
        <taxon>Actinomycetes</taxon>
        <taxon>Pseudonocardiales</taxon>
        <taxon>Pseudonocardiaceae</taxon>
        <taxon>Halosaccharopolyspora</taxon>
    </lineage>
</organism>
<proteinExistence type="predicted"/>
<keyword evidence="2" id="KW-1185">Reference proteome</keyword>
<name>A0A839DUU5_9PSEU</name>
<dbReference type="InterPro" id="IPR045592">
    <property type="entry name" value="DUF6461"/>
</dbReference>
<sequence length="205" mass="22329">MRSDVGSDEVERFRWIRSSAVQDAGCLTLVRSPDTAGVAAAFGAVLDRARGWGFDEFCEESFARFEQHSMIAVRSRGNWTLVAEENGFEGSRPEVLCRVSAGTEAVSVFWNVDAETEFNHAVGGEVRTSFEALFPDQRAGTDPDALERIRGDLPWGRVLDGVDTVGLMLALAARVTGRVLTPECFEGEFTTYPVASRDDATGGAR</sequence>
<evidence type="ECO:0000313" key="2">
    <source>
        <dbReference type="Proteomes" id="UP000569329"/>
    </source>
</evidence>
<dbReference type="AlphaFoldDB" id="A0A839DUU5"/>
<accession>A0A839DUU5</accession>
<evidence type="ECO:0000313" key="1">
    <source>
        <dbReference type="EMBL" id="MBA8823167.1"/>
    </source>
</evidence>
<comment type="caution">
    <text evidence="1">The sequence shown here is derived from an EMBL/GenBank/DDBJ whole genome shotgun (WGS) entry which is preliminary data.</text>
</comment>
<gene>
    <name evidence="1" type="ORF">FHX42_000496</name>
</gene>
<dbReference type="Proteomes" id="UP000569329">
    <property type="component" value="Unassembled WGS sequence"/>
</dbReference>
<dbReference type="EMBL" id="JACGWZ010000001">
    <property type="protein sequence ID" value="MBA8823167.1"/>
    <property type="molecule type" value="Genomic_DNA"/>
</dbReference>
<dbReference type="Pfam" id="PF20062">
    <property type="entry name" value="DUF6461"/>
    <property type="match status" value="1"/>
</dbReference>
<reference evidence="1 2" key="1">
    <citation type="submission" date="2020-07" db="EMBL/GenBank/DDBJ databases">
        <title>Sequencing the genomes of 1000 actinobacteria strains.</title>
        <authorList>
            <person name="Klenk H.-P."/>
        </authorList>
    </citation>
    <scope>NUCLEOTIDE SEQUENCE [LARGE SCALE GENOMIC DNA]</scope>
    <source>
        <strain evidence="1 2">DSM 45975</strain>
    </source>
</reference>